<gene>
    <name evidence="6" type="ORF">C8D72_1131</name>
</gene>
<keyword evidence="7" id="KW-1185">Reference proteome</keyword>
<organism evidence="6 7">
    <name type="scientific">Kushneria indalinina DSM 14324</name>
    <dbReference type="NCBI Taxonomy" id="1122140"/>
    <lineage>
        <taxon>Bacteria</taxon>
        <taxon>Pseudomonadati</taxon>
        <taxon>Pseudomonadota</taxon>
        <taxon>Gammaproteobacteria</taxon>
        <taxon>Oceanospirillales</taxon>
        <taxon>Halomonadaceae</taxon>
        <taxon>Kushneria</taxon>
    </lineage>
</organism>
<proteinExistence type="predicted"/>
<feature type="domain" description="ABC transporter" evidence="5">
    <location>
        <begin position="17"/>
        <end position="256"/>
    </location>
</feature>
<keyword evidence="3" id="KW-0547">Nucleotide-binding</keyword>
<accession>A0A3D9E0A7</accession>
<dbReference type="PROSITE" id="PS00211">
    <property type="entry name" value="ABC_TRANSPORTER_1"/>
    <property type="match status" value="1"/>
</dbReference>
<protein>
    <submittedName>
        <fullName evidence="6">Monosaccharide ABC transporter ATP-binding protein (CUT2 family)</fullName>
    </submittedName>
</protein>
<dbReference type="Pfam" id="PF00005">
    <property type="entry name" value="ABC_tran"/>
    <property type="match status" value="2"/>
</dbReference>
<keyword evidence="2" id="KW-0677">Repeat</keyword>
<dbReference type="InterPro" id="IPR027417">
    <property type="entry name" value="P-loop_NTPase"/>
</dbReference>
<dbReference type="SUPFAM" id="SSF52540">
    <property type="entry name" value="P-loop containing nucleoside triphosphate hydrolases"/>
    <property type="match status" value="2"/>
</dbReference>
<dbReference type="InterPro" id="IPR003439">
    <property type="entry name" value="ABC_transporter-like_ATP-bd"/>
</dbReference>
<dbReference type="PANTHER" id="PTHR43790">
    <property type="entry name" value="CARBOHYDRATE TRANSPORT ATP-BINDING PROTEIN MG119-RELATED"/>
    <property type="match status" value="1"/>
</dbReference>
<reference evidence="6 7" key="1">
    <citation type="submission" date="2018-07" db="EMBL/GenBank/DDBJ databases">
        <title>Genomic Encyclopedia of Type Strains, Phase IV (KMG-IV): sequencing the most valuable type-strain genomes for metagenomic binning, comparative biology and taxonomic classification.</title>
        <authorList>
            <person name="Goeker M."/>
        </authorList>
    </citation>
    <scope>NUCLEOTIDE SEQUENCE [LARGE SCALE GENOMIC DNA]</scope>
    <source>
        <strain evidence="6 7">DSM 14324</strain>
    </source>
</reference>
<sequence>MAKNVEYKSSDAAVAVVEYRDISKRFGTSVVLDEINLSLYPGRVMALMGENGAGKSTMLSILAGLLAPSQGAIVVDGEEITEYSPSAGQASGIEIVTQELSLVPHLTVANNIFLGRELTQGARTGGFLKSSRMTQEAQAAIDEFDIPIAADDRIEQISLSYAQIVEIIRAWHRRPRVLLLDEPTSSLTRNETRHLFEIVRRLRDAGTSVVFTTHKMDEVEQMADDIAVLRDGKITLTAPIERLSSNEIISAMVGRELAEQQLDLPPIKETDPVLSVSNYATRQTSEGHEGVFDFSVRPGEIVGLAGIAGSGRTAFFKSVYGLHTARTGDVKLARQPYTKRSPSNSLKRGLIYIPENRKEAGLVLSLDIAQNTILSNLARFTGPGGWIRRGQEENVSREALESLHTKYFGARTPVAALSGGNQQKAMVARCLIADDPQVLLLDEPTRGIDVGAKADIYAIIVDLARHGIAIVVSSSELPELMTLSHRIAVFRDGAICQSLERDAFDEKEIVRAAIGA</sequence>
<dbReference type="PROSITE" id="PS50893">
    <property type="entry name" value="ABC_TRANSPORTER_2"/>
    <property type="match status" value="2"/>
</dbReference>
<keyword evidence="4 6" id="KW-0067">ATP-binding</keyword>
<dbReference type="AlphaFoldDB" id="A0A3D9E0A7"/>
<dbReference type="CDD" id="cd03215">
    <property type="entry name" value="ABC_Carb_Monos_II"/>
    <property type="match status" value="1"/>
</dbReference>
<dbReference type="CDD" id="cd03216">
    <property type="entry name" value="ABC_Carb_Monos_I"/>
    <property type="match status" value="1"/>
</dbReference>
<feature type="domain" description="ABC transporter" evidence="5">
    <location>
        <begin position="274"/>
        <end position="516"/>
    </location>
</feature>
<dbReference type="Proteomes" id="UP000256334">
    <property type="component" value="Unassembled WGS sequence"/>
</dbReference>
<evidence type="ECO:0000256" key="2">
    <source>
        <dbReference type="ARBA" id="ARBA00022737"/>
    </source>
</evidence>
<dbReference type="PANTHER" id="PTHR43790:SF9">
    <property type="entry name" value="GALACTOFURANOSE TRANSPORTER ATP-BINDING PROTEIN YTFR"/>
    <property type="match status" value="1"/>
</dbReference>
<name>A0A3D9E0A7_9GAMM</name>
<dbReference type="RefSeq" id="WP_170140507.1">
    <property type="nucleotide sequence ID" value="NZ_QRDJ01000006.1"/>
</dbReference>
<dbReference type="GO" id="GO:0005524">
    <property type="term" value="F:ATP binding"/>
    <property type="evidence" value="ECO:0007669"/>
    <property type="project" value="UniProtKB-KW"/>
</dbReference>
<evidence type="ECO:0000256" key="4">
    <source>
        <dbReference type="ARBA" id="ARBA00022840"/>
    </source>
</evidence>
<dbReference type="SMART" id="SM00382">
    <property type="entry name" value="AAA"/>
    <property type="match status" value="2"/>
</dbReference>
<evidence type="ECO:0000313" key="6">
    <source>
        <dbReference type="EMBL" id="REC96441.1"/>
    </source>
</evidence>
<dbReference type="Gene3D" id="3.40.50.300">
    <property type="entry name" value="P-loop containing nucleotide triphosphate hydrolases"/>
    <property type="match status" value="2"/>
</dbReference>
<evidence type="ECO:0000259" key="5">
    <source>
        <dbReference type="PROSITE" id="PS50893"/>
    </source>
</evidence>
<comment type="caution">
    <text evidence="6">The sequence shown here is derived from an EMBL/GenBank/DDBJ whole genome shotgun (WGS) entry which is preliminary data.</text>
</comment>
<dbReference type="EMBL" id="QRDJ01000006">
    <property type="protein sequence ID" value="REC96441.1"/>
    <property type="molecule type" value="Genomic_DNA"/>
</dbReference>
<evidence type="ECO:0000313" key="7">
    <source>
        <dbReference type="Proteomes" id="UP000256334"/>
    </source>
</evidence>
<dbReference type="GO" id="GO:0016887">
    <property type="term" value="F:ATP hydrolysis activity"/>
    <property type="evidence" value="ECO:0007669"/>
    <property type="project" value="InterPro"/>
</dbReference>
<dbReference type="InterPro" id="IPR050107">
    <property type="entry name" value="ABC_carbohydrate_import_ATPase"/>
</dbReference>
<keyword evidence="1" id="KW-0813">Transport</keyword>
<dbReference type="InterPro" id="IPR017871">
    <property type="entry name" value="ABC_transporter-like_CS"/>
</dbReference>
<dbReference type="InterPro" id="IPR003593">
    <property type="entry name" value="AAA+_ATPase"/>
</dbReference>
<evidence type="ECO:0000256" key="3">
    <source>
        <dbReference type="ARBA" id="ARBA00022741"/>
    </source>
</evidence>
<evidence type="ECO:0000256" key="1">
    <source>
        <dbReference type="ARBA" id="ARBA00022448"/>
    </source>
</evidence>